<dbReference type="FunFam" id="3.40.50.300:FF:000105">
    <property type="entry name" value="BMS1 ribosome biogenesis factor"/>
    <property type="match status" value="1"/>
</dbReference>
<dbReference type="PANTHER" id="PTHR12858:SF2">
    <property type="entry name" value="RIBOSOME BIOGENESIS PROTEIN BMS1 HOMOLOG"/>
    <property type="match status" value="1"/>
</dbReference>
<dbReference type="SMART" id="SM01362">
    <property type="entry name" value="DUF663"/>
    <property type="match status" value="1"/>
</dbReference>
<dbReference type="SMART" id="SM00785">
    <property type="entry name" value="AARP2CN"/>
    <property type="match status" value="1"/>
</dbReference>
<gene>
    <name evidence="13" type="ORF">TGVAND_313830</name>
</gene>
<evidence type="ECO:0000256" key="8">
    <source>
        <dbReference type="ARBA" id="ARBA00023242"/>
    </source>
</evidence>
<sequence length="1267" mass="142598">METPGGDQLHKRHQQRHGKSEKKKKNRMKGKDGKAAEKQHNPRAFTFSGGVVSVQRKVQRSLDKFALKEREEKTDKTPDVPPPYVVVVQGPPGVGKTTLIRSLVKHYTRHSLQVVQGPVTLVASKQRRLTFVECSGTDMQQMLDLAKVADLVLLLIDADFGFEMETFEFINILQVHGFPRVIGVLTHLDKVEDRHNQKALRRCKKQLKSRFWTEIYEGAKLFYLTGLQYGRYKKREILNLSRYIAVQKYAPLSWRSAHPYLLALRCEPSCDPTVSTEKEEKETREPAGSVRASHSSCVFYGYVRGSVMRQGQWIHIPGAGDFQISSLACSPDPCPPPQGALPASEAASDDEAENEGQTARLDNGDLKKRRRPRSLKDQQKAIYAPGCDVGNVRIDADAMYIHLPDTKVSFTRPELLIKERAEKTRCRARSQQSTAEDSEDEDESEADSDEDESASEDEEGVDLGAGKRPVVAKEKEDVGEAIRMVRELQEAETYIDKQLQTQELRLLPHSTQVLSVAERSRARQLAPVAEAEEEEDDDEGEEVEEEEEQVEGGGRQRRRAPTARRTASLDASAGQAEFESDSEETDSDTEREEDEGDEEDEEDEGVTDEEDVEDGVAAVHEAARKRFARAPSLKEIIYFGRIGDAGEESEETERSSSTSDPAGGASGESSRRGRGKADVFSGSEKARTIPLFDGEDEEEEEPDKEENRLRGGLLGNLPAVLPAALRRQGLNGGDKRVTMDEDSAFVPSSVLYAAVGGDPEGEEEEFWSADRLEEVKAQFFITGGWSSAEEEEKKKEAEEKPPQTEEQIEEAKRRHQAEQKRLQDEARRLQLRDQAVDGSMFSSSSSEPQSGACASIGTFVRVCVERLPRNWLDSLSPNRPVLLGGLCAGEQAKTFIQVRIKKHRWFPRVLKSDDVLLFSAGWRRFQSLPMYALEDRSNARVRYLKYTPEHLHCLSYFWAPGLPPATPILAIRDTRATANFRISATGLVLQTSPSVELSKKLKLLGEPKKIFKNTAFIKNMFNSDLEVNMCMGAKIQTVSGIRGQVKKALGTDGTFRATFEDKILMSDLVVCKTWIKMQPRQFCNPVLDVEGWQRLRTQAEIRQALQLPTPTKPGSHPDGGLAALQAARRSKEFNPIRVPKQLMLKLPFHARTKLQHSTSKLRKLKGKALEEELDLRKPLVSAYDRRVAALLQRLQTIKNARVERRKEQQKEKRLKVAKAAAKKEEERARKQTEMRKRRYVKQGKIELGMRKKMRLGSSGKGDRNEDD</sequence>
<feature type="region of interest" description="Disordered" evidence="11">
    <location>
        <begin position="786"/>
        <end position="823"/>
    </location>
</feature>
<dbReference type="GO" id="GO:0000479">
    <property type="term" value="P:endonucleolytic cleavage of tricistronic rRNA transcript (SSU-rRNA, 5.8S rRNA, LSU-rRNA)"/>
    <property type="evidence" value="ECO:0007669"/>
    <property type="project" value="TreeGrafter"/>
</dbReference>
<feature type="region of interest" description="Disordered" evidence="11">
    <location>
        <begin position="1"/>
        <end position="50"/>
    </location>
</feature>
<feature type="compositionally biased region" description="Basic and acidic residues" evidence="11">
    <location>
        <begin position="791"/>
        <end position="823"/>
    </location>
</feature>
<dbReference type="Gene3D" id="3.40.50.300">
    <property type="entry name" value="P-loop containing nucleotide triphosphate hydrolases"/>
    <property type="match status" value="1"/>
</dbReference>
<dbReference type="PANTHER" id="PTHR12858">
    <property type="entry name" value="RIBOSOME BIOGENESIS PROTEIN"/>
    <property type="match status" value="1"/>
</dbReference>
<keyword evidence="6" id="KW-0067">ATP-binding</keyword>
<feature type="compositionally biased region" description="Basic and acidic residues" evidence="11">
    <location>
        <begin position="1221"/>
        <end position="1234"/>
    </location>
</feature>
<evidence type="ECO:0000256" key="10">
    <source>
        <dbReference type="ARBA" id="ARBA00061391"/>
    </source>
</evidence>
<feature type="compositionally biased region" description="Acidic residues" evidence="11">
    <location>
        <begin position="693"/>
        <end position="704"/>
    </location>
</feature>
<feature type="compositionally biased region" description="Basic residues" evidence="11">
    <location>
        <begin position="10"/>
        <end position="28"/>
    </location>
</feature>
<proteinExistence type="inferred from homology"/>
<feature type="region of interest" description="Disordered" evidence="11">
    <location>
        <begin position="512"/>
        <end position="618"/>
    </location>
</feature>
<dbReference type="InterPro" id="IPR012948">
    <property type="entry name" value="AARP2CN"/>
</dbReference>
<dbReference type="OrthoDB" id="10260897at2759"/>
<feature type="domain" description="Bms1-type G" evidence="12">
    <location>
        <begin position="81"/>
        <end position="250"/>
    </location>
</feature>
<feature type="region of interest" description="Disordered" evidence="11">
    <location>
        <begin position="1205"/>
        <end position="1267"/>
    </location>
</feature>
<feature type="compositionally biased region" description="Acidic residues" evidence="11">
    <location>
        <begin position="436"/>
        <end position="461"/>
    </location>
</feature>
<keyword evidence="5" id="KW-0378">Hydrolase</keyword>
<evidence type="ECO:0000256" key="4">
    <source>
        <dbReference type="ARBA" id="ARBA00022741"/>
    </source>
</evidence>
<evidence type="ECO:0000259" key="12">
    <source>
        <dbReference type="PROSITE" id="PS51714"/>
    </source>
</evidence>
<dbReference type="VEuPathDB" id="ToxoDB:TGVAND_313830"/>
<keyword evidence="4" id="KW-0547">Nucleotide-binding</keyword>
<dbReference type="GO" id="GO:0003924">
    <property type="term" value="F:GTPase activity"/>
    <property type="evidence" value="ECO:0007669"/>
    <property type="project" value="TreeGrafter"/>
</dbReference>
<dbReference type="AlphaFoldDB" id="A0A086QBA3"/>
<accession>A0A086QBA3</accession>
<dbReference type="GO" id="GO:0005524">
    <property type="term" value="F:ATP binding"/>
    <property type="evidence" value="ECO:0007669"/>
    <property type="project" value="UniProtKB-KW"/>
</dbReference>
<evidence type="ECO:0000256" key="3">
    <source>
        <dbReference type="ARBA" id="ARBA00022553"/>
    </source>
</evidence>
<dbReference type="Pfam" id="PF04950">
    <property type="entry name" value="RIBIOP_C"/>
    <property type="match status" value="1"/>
</dbReference>
<evidence type="ECO:0000256" key="5">
    <source>
        <dbReference type="ARBA" id="ARBA00022801"/>
    </source>
</evidence>
<organism evidence="13 14">
    <name type="scientific">Toxoplasma gondii VAND</name>
    <dbReference type="NCBI Taxonomy" id="933077"/>
    <lineage>
        <taxon>Eukaryota</taxon>
        <taxon>Sar</taxon>
        <taxon>Alveolata</taxon>
        <taxon>Apicomplexa</taxon>
        <taxon>Conoidasida</taxon>
        <taxon>Coccidia</taxon>
        <taxon>Eucoccidiorida</taxon>
        <taxon>Eimeriorina</taxon>
        <taxon>Sarcocystidae</taxon>
        <taxon>Toxoplasma</taxon>
    </lineage>
</organism>
<dbReference type="GO" id="GO:0005525">
    <property type="term" value="F:GTP binding"/>
    <property type="evidence" value="ECO:0007669"/>
    <property type="project" value="UniProtKB-KW"/>
</dbReference>
<dbReference type="Pfam" id="PF22298">
    <property type="entry name" value="Tsr1_G-like"/>
    <property type="match status" value="1"/>
</dbReference>
<comment type="similarity">
    <text evidence="10">Belongs to the TRAFAC class translation factor GTPase superfamily. Bms1-like GTPase family. BMS1 subfamily.</text>
</comment>
<keyword evidence="7" id="KW-0342">GTP-binding</keyword>
<name>A0A086QBA3_TOXGO</name>
<dbReference type="SUPFAM" id="SSF52540">
    <property type="entry name" value="P-loop containing nucleoside triphosphate hydrolases"/>
    <property type="match status" value="1"/>
</dbReference>
<dbReference type="GO" id="GO:0005654">
    <property type="term" value="C:nucleoplasm"/>
    <property type="evidence" value="ECO:0007669"/>
    <property type="project" value="UniProtKB-ARBA"/>
</dbReference>
<dbReference type="InterPro" id="IPR039761">
    <property type="entry name" value="Bms1/Tsr1"/>
</dbReference>
<feature type="compositionally biased region" description="Basic and acidic residues" evidence="11">
    <location>
        <begin position="66"/>
        <end position="78"/>
    </location>
</feature>
<evidence type="ECO:0000256" key="7">
    <source>
        <dbReference type="ARBA" id="ARBA00023134"/>
    </source>
</evidence>
<keyword evidence="3" id="KW-0597">Phosphoprotein</keyword>
<feature type="region of interest" description="Disordered" evidence="11">
    <location>
        <begin position="333"/>
        <end position="379"/>
    </location>
</feature>
<feature type="compositionally biased region" description="Basic and acidic residues" evidence="11">
    <location>
        <begin position="29"/>
        <end position="40"/>
    </location>
</feature>
<evidence type="ECO:0000256" key="11">
    <source>
        <dbReference type="SAM" id="MobiDB-lite"/>
    </source>
</evidence>
<keyword evidence="8" id="KW-0539">Nucleus</keyword>
<evidence type="ECO:0000313" key="14">
    <source>
        <dbReference type="Proteomes" id="UP000028840"/>
    </source>
</evidence>
<feature type="region of interest" description="Disordered" evidence="11">
    <location>
        <begin position="66"/>
        <end position="85"/>
    </location>
</feature>
<dbReference type="GO" id="GO:0032040">
    <property type="term" value="C:small-subunit processome"/>
    <property type="evidence" value="ECO:0007669"/>
    <property type="project" value="UniProtKB-ARBA"/>
</dbReference>
<dbReference type="EMBL" id="AEYJ02000470">
    <property type="protein sequence ID" value="KFH09885.1"/>
    <property type="molecule type" value="Genomic_DNA"/>
</dbReference>
<comment type="subcellular location">
    <subcellularLocation>
        <location evidence="1">Nucleus</location>
        <location evidence="1">Nucleolus</location>
    </subcellularLocation>
</comment>
<protein>
    <submittedName>
        <fullName evidence="13">AARP2CN (NUC121) domain-containing protein</fullName>
    </submittedName>
</protein>
<comment type="caution">
    <text evidence="13">The sequence shown here is derived from an EMBL/GenBank/DDBJ whole genome shotgun (WGS) entry which is preliminary data.</text>
</comment>
<dbReference type="GO" id="GO:0034511">
    <property type="term" value="F:U3 snoRNA binding"/>
    <property type="evidence" value="ECO:0007669"/>
    <property type="project" value="TreeGrafter"/>
</dbReference>
<dbReference type="InterPro" id="IPR027417">
    <property type="entry name" value="P-loop_NTPase"/>
</dbReference>
<reference evidence="13 14" key="2">
    <citation type="journal article" date="2015" name="Eukaryot. Cell">
        <title>Genetic mapping reveals that sinefungin resistance in Toxoplasma gondii is controlled by a putative amino acid transporter locus that can be used as a negative selectable marker.</title>
        <authorList>
            <person name="Behnke M.S."/>
            <person name="Khan A."/>
            <person name="Sibley L.D."/>
        </authorList>
    </citation>
    <scope>NUCLEOTIDE SEQUENCE [LARGE SCALE GENOMIC DNA]</scope>
    <source>
        <strain evidence="13 14">VAND</strain>
    </source>
</reference>
<dbReference type="PROSITE" id="PS51714">
    <property type="entry name" value="G_BMS1"/>
    <property type="match status" value="1"/>
</dbReference>
<evidence type="ECO:0000256" key="6">
    <source>
        <dbReference type="ARBA" id="ARBA00022840"/>
    </source>
</evidence>
<dbReference type="InterPro" id="IPR007034">
    <property type="entry name" value="BMS1_TSR1_C"/>
</dbReference>
<evidence type="ECO:0000256" key="1">
    <source>
        <dbReference type="ARBA" id="ARBA00004604"/>
    </source>
</evidence>
<dbReference type="InterPro" id="IPR030387">
    <property type="entry name" value="G_Bms1/Tsr1_dom"/>
</dbReference>
<dbReference type="GO" id="GO:0000462">
    <property type="term" value="P:maturation of SSU-rRNA from tricistronic rRNA transcript (SSU-rRNA, 5.8S rRNA, LSU-rRNA)"/>
    <property type="evidence" value="ECO:0007669"/>
    <property type="project" value="TreeGrafter"/>
</dbReference>
<feature type="compositionally biased region" description="Acidic residues" evidence="11">
    <location>
        <begin position="578"/>
        <end position="614"/>
    </location>
</feature>
<feature type="region of interest" description="Disordered" evidence="11">
    <location>
        <begin position="422"/>
        <end position="478"/>
    </location>
</feature>
<keyword evidence="2" id="KW-0690">Ribosome biogenesis</keyword>
<feature type="compositionally biased region" description="Acidic residues" evidence="11">
    <location>
        <begin position="530"/>
        <end position="550"/>
    </location>
</feature>
<dbReference type="GO" id="GO:0030686">
    <property type="term" value="C:90S preribosome"/>
    <property type="evidence" value="ECO:0007669"/>
    <property type="project" value="TreeGrafter"/>
</dbReference>
<evidence type="ECO:0000256" key="9">
    <source>
        <dbReference type="ARBA" id="ARBA00049117"/>
    </source>
</evidence>
<evidence type="ECO:0000313" key="13">
    <source>
        <dbReference type="EMBL" id="KFH09885.1"/>
    </source>
</evidence>
<feature type="region of interest" description="Disordered" evidence="11">
    <location>
        <begin position="644"/>
        <end position="713"/>
    </location>
</feature>
<reference evidence="13 14" key="1">
    <citation type="submission" date="2014-08" db="EMBL/GenBank/DDBJ databases">
        <authorList>
            <person name="Sibley D."/>
            <person name="Venepally P."/>
            <person name="Karamycheva S."/>
            <person name="Hadjithomas M."/>
            <person name="Khan A."/>
            <person name="Brunk B."/>
            <person name="Roos D."/>
            <person name="Caler E."/>
            <person name="Lorenzi H."/>
        </authorList>
    </citation>
    <scope>NUCLEOTIDE SEQUENCE [LARGE SCALE GENOMIC DNA]</scope>
    <source>
        <strain evidence="13 14">VAND</strain>
    </source>
</reference>
<dbReference type="Proteomes" id="UP000028840">
    <property type="component" value="Unassembled WGS sequence"/>
</dbReference>
<evidence type="ECO:0000256" key="2">
    <source>
        <dbReference type="ARBA" id="ARBA00022517"/>
    </source>
</evidence>
<comment type="catalytic activity">
    <reaction evidence="9">
        <text>GTP + H2O = GDP + phosphate + H(+)</text>
        <dbReference type="Rhea" id="RHEA:19669"/>
        <dbReference type="ChEBI" id="CHEBI:15377"/>
        <dbReference type="ChEBI" id="CHEBI:15378"/>
        <dbReference type="ChEBI" id="CHEBI:37565"/>
        <dbReference type="ChEBI" id="CHEBI:43474"/>
        <dbReference type="ChEBI" id="CHEBI:58189"/>
    </reaction>
    <physiologicalReaction direction="left-to-right" evidence="9">
        <dbReference type="Rhea" id="RHEA:19670"/>
    </physiologicalReaction>
</comment>
<dbReference type="Pfam" id="PF08142">
    <property type="entry name" value="AARP2CN"/>
    <property type="match status" value="1"/>
</dbReference>